<feature type="compositionally biased region" description="Basic and acidic residues" evidence="1">
    <location>
        <begin position="190"/>
        <end position="201"/>
    </location>
</feature>
<protein>
    <submittedName>
        <fullName evidence="2">Uncharacterized protein</fullName>
    </submittedName>
</protein>
<dbReference type="VEuPathDB" id="FungiDB:PSTT_07220"/>
<evidence type="ECO:0000313" key="2">
    <source>
        <dbReference type="EMBL" id="POW08898.1"/>
    </source>
</evidence>
<dbReference type="PANTHER" id="PTHR33069">
    <property type="entry name" value="CHROMOSOME 7, WHOLE GENOME SHOTGUN SEQUENCE-RELATED"/>
    <property type="match status" value="1"/>
</dbReference>
<accession>A0A2S4VHE0</accession>
<dbReference type="PANTHER" id="PTHR33069:SF3">
    <property type="entry name" value="DYNEIN HEAVY CHAIN TAIL DOMAIN-CONTAINING PROTEIN"/>
    <property type="match status" value="1"/>
</dbReference>
<dbReference type="EMBL" id="PKSL01000060">
    <property type="protein sequence ID" value="POW08898.1"/>
    <property type="molecule type" value="Genomic_DNA"/>
</dbReference>
<name>A0A2S4VHE0_9BASI</name>
<dbReference type="AlphaFoldDB" id="A0A2S4VHE0"/>
<dbReference type="VEuPathDB" id="FungiDB:PSHT_05619"/>
<comment type="caution">
    <text evidence="2">The sequence shown here is derived from an EMBL/GenBank/DDBJ whole genome shotgun (WGS) entry which is preliminary data.</text>
</comment>
<keyword evidence="3" id="KW-1185">Reference proteome</keyword>
<reference evidence="2" key="1">
    <citation type="submission" date="2017-12" db="EMBL/GenBank/DDBJ databases">
        <title>Gene loss provides genomic basis for host adaptation in cereal stripe rust fungi.</title>
        <authorList>
            <person name="Xia C."/>
        </authorList>
    </citation>
    <scope>NUCLEOTIDE SEQUENCE [LARGE SCALE GENOMIC DNA]</scope>
    <source>
        <strain evidence="2">93-210</strain>
    </source>
</reference>
<dbReference type="Proteomes" id="UP000239156">
    <property type="component" value="Unassembled WGS sequence"/>
</dbReference>
<feature type="region of interest" description="Disordered" evidence="1">
    <location>
        <begin position="185"/>
        <end position="211"/>
    </location>
</feature>
<feature type="region of interest" description="Disordered" evidence="1">
    <location>
        <begin position="1"/>
        <end position="23"/>
    </location>
</feature>
<evidence type="ECO:0000313" key="3">
    <source>
        <dbReference type="Proteomes" id="UP000239156"/>
    </source>
</evidence>
<gene>
    <name evidence="2" type="ORF">PSTT_07220</name>
</gene>
<organism evidence="2 3">
    <name type="scientific">Puccinia striiformis</name>
    <dbReference type="NCBI Taxonomy" id="27350"/>
    <lineage>
        <taxon>Eukaryota</taxon>
        <taxon>Fungi</taxon>
        <taxon>Dikarya</taxon>
        <taxon>Basidiomycota</taxon>
        <taxon>Pucciniomycotina</taxon>
        <taxon>Pucciniomycetes</taxon>
        <taxon>Pucciniales</taxon>
        <taxon>Pucciniaceae</taxon>
        <taxon>Puccinia</taxon>
    </lineage>
</organism>
<feature type="compositionally biased region" description="Basic and acidic residues" evidence="1">
    <location>
        <begin position="11"/>
        <end position="23"/>
    </location>
</feature>
<evidence type="ECO:0000256" key="1">
    <source>
        <dbReference type="SAM" id="MobiDB-lite"/>
    </source>
</evidence>
<sequence length="537" mass="61921">MGYEAAAGGRLSDKYRDPDDQNRDAIPSEFELLSMDATTKSKERLFNDLHPYLSEVIVEVFDYINCTIECLKGSELDIVQCFWRLELKKFVHKVSHIRLFVVDIGVSEFEAFKADCKIENSFNYFSMELMEYFADFSLYDNRDPQWREGRETQTLSTAELHAQDASLIECERPFFPQTRPPVRINGLPDLGEKPNAEHDPSPKSPHRNSPPWRLSTLSSIFSLSSHWSSYQKDEFDSDSITELIDVKTQLTERTAKTAIDIDRIIEFARQSDFEFVQRVWRAHGNVWIYDHNNIGGQVESSRQFGNTPLLNTFDSSLVMLSFHLVPLTTDLACSGNLFKTWFSELRSQFNVAWVLVANAINVFEPGFQRLIEKYDQPINQGQDPMTFEGHFATLSIKETSASAKERVLDDLQSNLLPALQRALKLDPHLPHIPHANFPGDYLVDQAYELIDYKHVMNPQYSYKISTHLVQIAYHLKISFDPLLSLVRGHLIPTIPNSDSSLPTQKYYTEWFTTWNRQRIIVNSSFLELAKSFTEDTL</sequence>
<proteinExistence type="predicted"/>